<comment type="similarity">
    <text evidence="2 6">Belongs to the FPP/GGPP synthase family.</text>
</comment>
<keyword evidence="8" id="KW-1185">Reference proteome</keyword>
<name>A0A917DIX2_9MICO</name>
<dbReference type="Proteomes" id="UP000633205">
    <property type="component" value="Unassembled WGS sequence"/>
</dbReference>
<evidence type="ECO:0000256" key="6">
    <source>
        <dbReference type="RuleBase" id="RU004466"/>
    </source>
</evidence>
<dbReference type="InterPro" id="IPR008949">
    <property type="entry name" value="Isoprenoid_synthase_dom_sf"/>
</dbReference>
<evidence type="ECO:0000313" key="7">
    <source>
        <dbReference type="EMBL" id="GGD42317.1"/>
    </source>
</evidence>
<dbReference type="RefSeq" id="WP_229731136.1">
    <property type="nucleotide sequence ID" value="NZ_BMHO01000001.1"/>
</dbReference>
<dbReference type="InterPro" id="IPR000092">
    <property type="entry name" value="Polyprenyl_synt"/>
</dbReference>
<dbReference type="SUPFAM" id="SSF48576">
    <property type="entry name" value="Terpenoid synthases"/>
    <property type="match status" value="1"/>
</dbReference>
<evidence type="ECO:0000256" key="2">
    <source>
        <dbReference type="ARBA" id="ARBA00006706"/>
    </source>
</evidence>
<dbReference type="CDD" id="cd00685">
    <property type="entry name" value="Trans_IPPS_HT"/>
    <property type="match status" value="1"/>
</dbReference>
<evidence type="ECO:0000256" key="4">
    <source>
        <dbReference type="ARBA" id="ARBA00022723"/>
    </source>
</evidence>
<gene>
    <name evidence="7" type="ORF">GCM10010915_24280</name>
</gene>
<dbReference type="GO" id="GO:0004659">
    <property type="term" value="F:prenyltransferase activity"/>
    <property type="evidence" value="ECO:0007669"/>
    <property type="project" value="InterPro"/>
</dbReference>
<dbReference type="EMBL" id="BMHO01000001">
    <property type="protein sequence ID" value="GGD42317.1"/>
    <property type="molecule type" value="Genomic_DNA"/>
</dbReference>
<evidence type="ECO:0000256" key="3">
    <source>
        <dbReference type="ARBA" id="ARBA00022679"/>
    </source>
</evidence>
<dbReference type="PANTHER" id="PTHR12001">
    <property type="entry name" value="GERANYLGERANYL PYROPHOSPHATE SYNTHASE"/>
    <property type="match status" value="1"/>
</dbReference>
<proteinExistence type="inferred from homology"/>
<reference evidence="7" key="1">
    <citation type="journal article" date="2014" name="Int. J. Syst. Evol. Microbiol.">
        <title>Complete genome sequence of Corynebacterium casei LMG S-19264T (=DSM 44701T), isolated from a smear-ripened cheese.</title>
        <authorList>
            <consortium name="US DOE Joint Genome Institute (JGI-PGF)"/>
            <person name="Walter F."/>
            <person name="Albersmeier A."/>
            <person name="Kalinowski J."/>
            <person name="Ruckert C."/>
        </authorList>
    </citation>
    <scope>NUCLEOTIDE SEQUENCE</scope>
    <source>
        <strain evidence="7">CGMCC 1.15152</strain>
    </source>
</reference>
<dbReference type="AlphaFoldDB" id="A0A917DIX2"/>
<dbReference type="Pfam" id="PF00348">
    <property type="entry name" value="polyprenyl_synt"/>
    <property type="match status" value="1"/>
</dbReference>
<comment type="caution">
    <text evidence="7">The sequence shown here is derived from an EMBL/GenBank/DDBJ whole genome shotgun (WGS) entry which is preliminary data.</text>
</comment>
<dbReference type="PROSITE" id="PS00723">
    <property type="entry name" value="POLYPRENYL_SYNTHASE_1"/>
    <property type="match status" value="1"/>
</dbReference>
<keyword evidence="3 6" id="KW-0808">Transferase</keyword>
<comment type="cofactor">
    <cofactor evidence="1">
        <name>Mg(2+)</name>
        <dbReference type="ChEBI" id="CHEBI:18420"/>
    </cofactor>
</comment>
<evidence type="ECO:0000256" key="1">
    <source>
        <dbReference type="ARBA" id="ARBA00001946"/>
    </source>
</evidence>
<keyword evidence="5" id="KW-0460">Magnesium</keyword>
<dbReference type="GO" id="GO:0046872">
    <property type="term" value="F:metal ion binding"/>
    <property type="evidence" value="ECO:0007669"/>
    <property type="project" value="UniProtKB-KW"/>
</dbReference>
<protein>
    <submittedName>
        <fullName evidence="7">Geranylgeranyl pyrophosphate synthase</fullName>
    </submittedName>
</protein>
<evidence type="ECO:0000256" key="5">
    <source>
        <dbReference type="ARBA" id="ARBA00022842"/>
    </source>
</evidence>
<sequence>MPSPHAIVTAISERMLTFADERLDQIRLDGDIGTDPIAELLIKRARLAITGGKRLRARFAYWGWRAVHAEYTGPHPGLIDLGASVETFQAAALVHDDIVDNSDTRRGERSAWRALEDEHHARGWAGDPEEFGRNGGILLGDLLLGWSDDLLEGALARNDDPGARRAARDTYARMRRDVILGQFLDVAEEAAWPTTPDASHADRAMRIAILKSARYSVQQPLLLGAAYAGGDVAVREALAAFGRPLGLAFQLRDDALGVFGDPSVTGKPAGDDLREGKRTLLVAYAREGMDPTTRADFDDRLGSPDLTTEEITELQHVVRSSGALARVERLIDRSATEAMDVLRRAPFANTVEEELSALVTAATRRAS</sequence>
<dbReference type="GO" id="GO:0008299">
    <property type="term" value="P:isoprenoid biosynthetic process"/>
    <property type="evidence" value="ECO:0007669"/>
    <property type="project" value="InterPro"/>
</dbReference>
<organism evidence="7 8">
    <name type="scientific">Microbacterium faecale</name>
    <dbReference type="NCBI Taxonomy" id="1804630"/>
    <lineage>
        <taxon>Bacteria</taxon>
        <taxon>Bacillati</taxon>
        <taxon>Actinomycetota</taxon>
        <taxon>Actinomycetes</taxon>
        <taxon>Micrococcales</taxon>
        <taxon>Microbacteriaceae</taxon>
        <taxon>Microbacterium</taxon>
    </lineage>
</organism>
<dbReference type="Gene3D" id="1.10.600.10">
    <property type="entry name" value="Farnesyl Diphosphate Synthase"/>
    <property type="match status" value="1"/>
</dbReference>
<accession>A0A917DIX2</accession>
<reference evidence="7" key="2">
    <citation type="submission" date="2020-09" db="EMBL/GenBank/DDBJ databases">
        <authorList>
            <person name="Sun Q."/>
            <person name="Zhou Y."/>
        </authorList>
    </citation>
    <scope>NUCLEOTIDE SEQUENCE</scope>
    <source>
        <strain evidence="7">CGMCC 1.15152</strain>
    </source>
</reference>
<evidence type="ECO:0000313" key="8">
    <source>
        <dbReference type="Proteomes" id="UP000633205"/>
    </source>
</evidence>
<keyword evidence="4" id="KW-0479">Metal-binding</keyword>
<dbReference type="PANTHER" id="PTHR12001:SF85">
    <property type="entry name" value="SHORT CHAIN ISOPRENYL DIPHOSPHATE SYNTHASE"/>
    <property type="match status" value="1"/>
</dbReference>
<dbReference type="InterPro" id="IPR033749">
    <property type="entry name" value="Polyprenyl_synt_CS"/>
</dbReference>
<dbReference type="SFLD" id="SFLDS00005">
    <property type="entry name" value="Isoprenoid_Synthase_Type_I"/>
    <property type="match status" value="1"/>
</dbReference>